<dbReference type="EMBL" id="CAACVG010007465">
    <property type="protein sequence ID" value="VEN45582.1"/>
    <property type="molecule type" value="Genomic_DNA"/>
</dbReference>
<keyword evidence="2" id="KW-1185">Reference proteome</keyword>
<dbReference type="AlphaFoldDB" id="A0A653CCB5"/>
<name>A0A653CCB5_CALMS</name>
<proteinExistence type="predicted"/>
<reference evidence="1 2" key="1">
    <citation type="submission" date="2019-01" db="EMBL/GenBank/DDBJ databases">
        <authorList>
            <person name="Sayadi A."/>
        </authorList>
    </citation>
    <scope>NUCLEOTIDE SEQUENCE [LARGE SCALE GENOMIC DNA]</scope>
</reference>
<sequence>MQVPLQAQFQPISNIHNVQLVPCLCPVTNEPQYSEPIPQGPQPTQQEMYVSAQPQNFIQQQQQQQTQK</sequence>
<organism evidence="1 2">
    <name type="scientific">Callosobruchus maculatus</name>
    <name type="common">Southern cowpea weevil</name>
    <name type="synonym">Pulse bruchid</name>
    <dbReference type="NCBI Taxonomy" id="64391"/>
    <lineage>
        <taxon>Eukaryota</taxon>
        <taxon>Metazoa</taxon>
        <taxon>Ecdysozoa</taxon>
        <taxon>Arthropoda</taxon>
        <taxon>Hexapoda</taxon>
        <taxon>Insecta</taxon>
        <taxon>Pterygota</taxon>
        <taxon>Neoptera</taxon>
        <taxon>Endopterygota</taxon>
        <taxon>Coleoptera</taxon>
        <taxon>Polyphaga</taxon>
        <taxon>Cucujiformia</taxon>
        <taxon>Chrysomeloidea</taxon>
        <taxon>Chrysomelidae</taxon>
        <taxon>Bruchinae</taxon>
        <taxon>Bruchini</taxon>
        <taxon>Callosobruchus</taxon>
    </lineage>
</organism>
<evidence type="ECO:0000313" key="2">
    <source>
        <dbReference type="Proteomes" id="UP000410492"/>
    </source>
</evidence>
<dbReference type="OrthoDB" id="6734771at2759"/>
<accession>A0A653CCB5</accession>
<gene>
    <name evidence="1" type="ORF">CALMAC_LOCUS7987</name>
</gene>
<dbReference type="Proteomes" id="UP000410492">
    <property type="component" value="Unassembled WGS sequence"/>
</dbReference>
<evidence type="ECO:0000313" key="1">
    <source>
        <dbReference type="EMBL" id="VEN45582.1"/>
    </source>
</evidence>
<protein>
    <submittedName>
        <fullName evidence="1">Uncharacterized protein</fullName>
    </submittedName>
</protein>